<evidence type="ECO:0000313" key="1">
    <source>
        <dbReference type="EMBL" id="OZI56086.1"/>
    </source>
</evidence>
<accession>A0A261U2A1</accession>
<gene>
    <name evidence="1" type="ORF">CAL20_11600</name>
</gene>
<comment type="caution">
    <text evidence="1">The sequence shown here is derived from an EMBL/GenBank/DDBJ whole genome shotgun (WGS) entry which is preliminary data.</text>
</comment>
<dbReference type="InterPro" id="IPR036249">
    <property type="entry name" value="Thioredoxin-like_sf"/>
</dbReference>
<organism evidence="1 2">
    <name type="scientific">Bordetella genomosp. 4</name>
    <dbReference type="NCBI Taxonomy" id="463044"/>
    <lineage>
        <taxon>Bacteria</taxon>
        <taxon>Pseudomonadati</taxon>
        <taxon>Pseudomonadota</taxon>
        <taxon>Betaproteobacteria</taxon>
        <taxon>Burkholderiales</taxon>
        <taxon>Alcaligenaceae</taxon>
        <taxon>Bordetella</taxon>
    </lineage>
</organism>
<keyword evidence="2" id="KW-1185">Reference proteome</keyword>
<evidence type="ECO:0000313" key="2">
    <source>
        <dbReference type="Proteomes" id="UP000216885"/>
    </source>
</evidence>
<proteinExistence type="predicted"/>
<dbReference type="EMBL" id="NEVQ01000013">
    <property type="protein sequence ID" value="OZI56086.1"/>
    <property type="molecule type" value="Genomic_DNA"/>
</dbReference>
<dbReference type="Pfam" id="PF05988">
    <property type="entry name" value="DUF899"/>
    <property type="match status" value="1"/>
</dbReference>
<dbReference type="AlphaFoldDB" id="A0A261U2A1"/>
<dbReference type="SUPFAM" id="SSF52833">
    <property type="entry name" value="Thioredoxin-like"/>
    <property type="match status" value="1"/>
</dbReference>
<dbReference type="RefSeq" id="WP_094837942.1">
    <property type="nucleotide sequence ID" value="NZ_NEVQ01000013.1"/>
</dbReference>
<dbReference type="Proteomes" id="UP000216885">
    <property type="component" value="Unassembled WGS sequence"/>
</dbReference>
<dbReference type="InterPro" id="IPR010296">
    <property type="entry name" value="DUF899_thioredox"/>
</dbReference>
<protein>
    <submittedName>
        <fullName evidence="1">Thioredoxin</fullName>
    </submittedName>
</protein>
<name>A0A261U2A1_9BORD</name>
<reference evidence="1 2" key="1">
    <citation type="submission" date="2017-05" db="EMBL/GenBank/DDBJ databases">
        <title>Complete and WGS of Bordetella genogroups.</title>
        <authorList>
            <person name="Spilker T."/>
            <person name="LiPuma J."/>
        </authorList>
    </citation>
    <scope>NUCLEOTIDE SEQUENCE [LARGE SCALE GENOMIC DNA]</scope>
    <source>
        <strain evidence="1 2">AU9919</strain>
    </source>
</reference>
<sequence length="284" mass="32685">MNETTAPQTESAKVNAGDHRIVSRDDWIAERKALLTREKELTRLSDQLAAERRALPWVRVEKEYVFNTNKGPRRLIDLFDGRHQLIVQHFMFAPGWEQGCRSCSYMADHTDGMTTHLAQRDVTFIAISRAPLADIERFRRRMGWKFNWVSSQGSRFNYDFGVSFSPEDVARGTLQYNYGDWPYAYEEWPGISVFLKTDAGEVFHTYSCYTRGVEIMMGTYNLLDITPKGRDEREVENKMEWVRHHDRYQTEPAQDAAAQGTVAELLDTVKSACCHADLASGARP</sequence>